<evidence type="ECO:0000256" key="3">
    <source>
        <dbReference type="ARBA" id="ARBA00005072"/>
    </source>
</evidence>
<name>A0ABW3I5Q1_9FLAO</name>
<dbReference type="InterPro" id="IPR043132">
    <property type="entry name" value="BCAT-like_C"/>
</dbReference>
<evidence type="ECO:0000256" key="1">
    <source>
        <dbReference type="ARBA" id="ARBA00004824"/>
    </source>
</evidence>
<keyword evidence="10" id="KW-0100">Branched-chain amino acid biosynthesis</keyword>
<dbReference type="Gene3D" id="3.30.470.10">
    <property type="match status" value="1"/>
</dbReference>
<dbReference type="NCBIfam" id="TIGR01122">
    <property type="entry name" value="ilvE_I"/>
    <property type="match status" value="1"/>
</dbReference>
<dbReference type="EMBL" id="JBHTJM010000010">
    <property type="protein sequence ID" value="MFD0964865.1"/>
    <property type="molecule type" value="Genomic_DNA"/>
</dbReference>
<dbReference type="InterPro" id="IPR043131">
    <property type="entry name" value="BCAT-like_N"/>
</dbReference>
<proteinExistence type="inferred from homology"/>
<dbReference type="SUPFAM" id="SSF56752">
    <property type="entry name" value="D-aminoacid aminotransferase-like PLP-dependent enzymes"/>
    <property type="match status" value="1"/>
</dbReference>
<comment type="cofactor">
    <cofactor evidence="10">
        <name>pyridoxal 5'-phosphate</name>
        <dbReference type="ChEBI" id="CHEBI:597326"/>
    </cofactor>
</comment>
<comment type="caution">
    <text evidence="11">The sequence shown here is derived from an EMBL/GenBank/DDBJ whole genome shotgun (WGS) entry which is preliminary data.</text>
</comment>
<sequence>MYYKENTQVFLDGNWLLASEATTNLYAQTLHYGNGVFEGIRSYKTEDGVQVFKAKEHYERLKYSAEVMHIDLNYSVDELTKLTYELLERNNLENAYIRPLVYLGENMALQPTKEVHVLLAAWEWGRYLGDKQLDLITSSYQRPNPKSSHIQAKVVGHYTNSILATTEAKQKGFDEALLLDMNGNVAEGPGANFFYEKDEVLYTCPLGNILSGITRQTVFELAEELGFEVIEKFFTPEEVYKADAAFFTGTAVEIAGINSLDGRKFKLKWEDSMGYDLSKAYKNRVTKREYKNFELV</sequence>
<accession>A0ABW3I5Q1</accession>
<comment type="similarity">
    <text evidence="4 10">Belongs to the class-IV pyridoxal-phosphate-dependent aminotransferase family.</text>
</comment>
<evidence type="ECO:0000256" key="5">
    <source>
        <dbReference type="ARBA" id="ARBA00022576"/>
    </source>
</evidence>
<reference evidence="12" key="1">
    <citation type="journal article" date="2019" name="Int. J. Syst. Evol. Microbiol.">
        <title>The Global Catalogue of Microorganisms (GCM) 10K type strain sequencing project: providing services to taxonomists for standard genome sequencing and annotation.</title>
        <authorList>
            <consortium name="The Broad Institute Genomics Platform"/>
            <consortium name="The Broad Institute Genome Sequencing Center for Infectious Disease"/>
            <person name="Wu L."/>
            <person name="Ma J."/>
        </authorList>
    </citation>
    <scope>NUCLEOTIDE SEQUENCE [LARGE SCALE GENOMIC DNA]</scope>
    <source>
        <strain evidence="12">CCUG 62114</strain>
    </source>
</reference>
<keyword evidence="10" id="KW-0663">Pyridoxal phosphate</keyword>
<dbReference type="PANTHER" id="PTHR42743:SF11">
    <property type="entry name" value="AMINODEOXYCHORISMATE LYASE"/>
    <property type="match status" value="1"/>
</dbReference>
<dbReference type="PANTHER" id="PTHR42743">
    <property type="entry name" value="AMINO-ACID AMINOTRANSFERASE"/>
    <property type="match status" value="1"/>
</dbReference>
<dbReference type="InterPro" id="IPR050571">
    <property type="entry name" value="Class-IV_PLP-Dep_Aminotrnsfr"/>
</dbReference>
<evidence type="ECO:0000313" key="12">
    <source>
        <dbReference type="Proteomes" id="UP001596997"/>
    </source>
</evidence>
<evidence type="ECO:0000313" key="11">
    <source>
        <dbReference type="EMBL" id="MFD0964865.1"/>
    </source>
</evidence>
<comment type="pathway">
    <text evidence="3 10">Amino-acid biosynthesis; L-leucine biosynthesis; L-leucine from 3-methyl-2-oxobutanoate: step 4/4.</text>
</comment>
<dbReference type="NCBIfam" id="NF005146">
    <property type="entry name" value="PRK06606.1"/>
    <property type="match status" value="1"/>
</dbReference>
<evidence type="ECO:0000256" key="7">
    <source>
        <dbReference type="ARBA" id="ARBA00048212"/>
    </source>
</evidence>
<dbReference type="InterPro" id="IPR036038">
    <property type="entry name" value="Aminotransferase-like"/>
</dbReference>
<dbReference type="InterPro" id="IPR005785">
    <property type="entry name" value="B_amino_transI"/>
</dbReference>
<organism evidence="11 12">
    <name type="scientific">Pseudofulvibacter geojedonensis</name>
    <dbReference type="NCBI Taxonomy" id="1123758"/>
    <lineage>
        <taxon>Bacteria</taxon>
        <taxon>Pseudomonadati</taxon>
        <taxon>Bacteroidota</taxon>
        <taxon>Flavobacteriia</taxon>
        <taxon>Flavobacteriales</taxon>
        <taxon>Flavobacteriaceae</taxon>
        <taxon>Pseudofulvibacter</taxon>
    </lineage>
</organism>
<evidence type="ECO:0000256" key="4">
    <source>
        <dbReference type="ARBA" id="ARBA00009320"/>
    </source>
</evidence>
<dbReference type="GO" id="GO:0004084">
    <property type="term" value="F:branched-chain-amino-acid transaminase activity"/>
    <property type="evidence" value="ECO:0007669"/>
    <property type="project" value="UniProtKB-EC"/>
</dbReference>
<dbReference type="EC" id="2.6.1.42" evidence="10"/>
<dbReference type="Pfam" id="PF01063">
    <property type="entry name" value="Aminotran_4"/>
    <property type="match status" value="1"/>
</dbReference>
<keyword evidence="12" id="KW-1185">Reference proteome</keyword>
<gene>
    <name evidence="10" type="primary">ilvE</name>
    <name evidence="11" type="ORF">ACFQ1O_12690</name>
</gene>
<dbReference type="Gene3D" id="3.20.10.10">
    <property type="entry name" value="D-amino Acid Aminotransferase, subunit A, domain 2"/>
    <property type="match status" value="1"/>
</dbReference>
<protein>
    <recommendedName>
        <fullName evidence="10">Branched-chain-amino-acid aminotransferase</fullName>
        <shortName evidence="10">BCAT</shortName>
        <ecNumber evidence="10">2.6.1.42</ecNumber>
    </recommendedName>
</protein>
<evidence type="ECO:0000256" key="8">
    <source>
        <dbReference type="ARBA" id="ARBA00048798"/>
    </source>
</evidence>
<dbReference type="InterPro" id="IPR001544">
    <property type="entry name" value="Aminotrans_IV"/>
</dbReference>
<keyword evidence="6 10" id="KW-0808">Transferase</keyword>
<keyword evidence="10" id="KW-0028">Amino-acid biosynthesis</keyword>
<dbReference type="Proteomes" id="UP001596997">
    <property type="component" value="Unassembled WGS sequence"/>
</dbReference>
<evidence type="ECO:0000256" key="2">
    <source>
        <dbReference type="ARBA" id="ARBA00004931"/>
    </source>
</evidence>
<comment type="catalytic activity">
    <reaction evidence="9 10">
        <text>L-leucine + 2-oxoglutarate = 4-methyl-2-oxopentanoate + L-glutamate</text>
        <dbReference type="Rhea" id="RHEA:18321"/>
        <dbReference type="ChEBI" id="CHEBI:16810"/>
        <dbReference type="ChEBI" id="CHEBI:17865"/>
        <dbReference type="ChEBI" id="CHEBI:29985"/>
        <dbReference type="ChEBI" id="CHEBI:57427"/>
        <dbReference type="EC" id="2.6.1.42"/>
    </reaction>
</comment>
<comment type="catalytic activity">
    <reaction evidence="8 10">
        <text>L-isoleucine + 2-oxoglutarate = (S)-3-methyl-2-oxopentanoate + L-glutamate</text>
        <dbReference type="Rhea" id="RHEA:24801"/>
        <dbReference type="ChEBI" id="CHEBI:16810"/>
        <dbReference type="ChEBI" id="CHEBI:29985"/>
        <dbReference type="ChEBI" id="CHEBI:35146"/>
        <dbReference type="ChEBI" id="CHEBI:58045"/>
        <dbReference type="EC" id="2.6.1.42"/>
    </reaction>
</comment>
<keyword evidence="5 10" id="KW-0032">Aminotransferase</keyword>
<comment type="pathway">
    <text evidence="2 10">Amino-acid biosynthesis; L-valine biosynthesis; L-valine from pyruvate: step 4/4.</text>
</comment>
<dbReference type="RefSeq" id="WP_377716430.1">
    <property type="nucleotide sequence ID" value="NZ_JBHTJM010000010.1"/>
</dbReference>
<comment type="pathway">
    <text evidence="1 10">Amino-acid biosynthesis; L-isoleucine biosynthesis; L-isoleucine from 2-oxobutanoate: step 4/4.</text>
</comment>
<evidence type="ECO:0000256" key="6">
    <source>
        <dbReference type="ARBA" id="ARBA00022679"/>
    </source>
</evidence>
<comment type="catalytic activity">
    <reaction evidence="7 10">
        <text>L-valine + 2-oxoglutarate = 3-methyl-2-oxobutanoate + L-glutamate</text>
        <dbReference type="Rhea" id="RHEA:24813"/>
        <dbReference type="ChEBI" id="CHEBI:11851"/>
        <dbReference type="ChEBI" id="CHEBI:16810"/>
        <dbReference type="ChEBI" id="CHEBI:29985"/>
        <dbReference type="ChEBI" id="CHEBI:57762"/>
        <dbReference type="EC" id="2.6.1.42"/>
    </reaction>
</comment>
<evidence type="ECO:0000256" key="9">
    <source>
        <dbReference type="ARBA" id="ARBA00049229"/>
    </source>
</evidence>
<evidence type="ECO:0000256" key="10">
    <source>
        <dbReference type="RuleBase" id="RU364094"/>
    </source>
</evidence>
<comment type="function">
    <text evidence="10">Acts on leucine, isoleucine and valine.</text>
</comment>